<keyword evidence="1" id="KW-0472">Membrane</keyword>
<dbReference type="Gene3D" id="2.60.40.2340">
    <property type="match status" value="1"/>
</dbReference>
<sequence>MDFSIFYQLRTKKIWWVDVVFYFVISLLISAIFCYLIFISKIYLQEKEIKKLDAAIETVGTDVQKDHEKTVFNYQKKINDYALLIDNHEFASNVFGFLEKDTLPNVWFSRFSLPTKQNKVDLTGEAESMDALSRQTAAFEKNEFVKKVNLLGSSVGDSGKVNFSLSLLLDSKIFNYIQPPPAENLAITENNNVSVNPAGENRNAEKLITSFDLPLTPEVIGVINQTNHTITLNVPQGTNVINLSPSISSSIAATVSPASNVSQNFTNQVVYTVTAEDGSAQNYTVTVIAGAPVNAGSTKSKTNTVVVILIIAVAIVAILGTFFFFKKRSAKKSGLINNINAQNGN</sequence>
<dbReference type="AlphaFoldDB" id="A0A1G2IRF0"/>
<dbReference type="Pfam" id="PF16410">
    <property type="entry name" value="DUF5018"/>
    <property type="match status" value="1"/>
</dbReference>
<dbReference type="Proteomes" id="UP000178632">
    <property type="component" value="Unassembled WGS sequence"/>
</dbReference>
<evidence type="ECO:0000256" key="1">
    <source>
        <dbReference type="SAM" id="Phobius"/>
    </source>
</evidence>
<name>A0A1G2IRF0_9BACT</name>
<dbReference type="EMBL" id="MHPE01000027">
    <property type="protein sequence ID" value="OGZ76738.1"/>
    <property type="molecule type" value="Genomic_DNA"/>
</dbReference>
<evidence type="ECO:0000313" key="3">
    <source>
        <dbReference type="EMBL" id="OGZ76738.1"/>
    </source>
</evidence>
<protein>
    <recommendedName>
        <fullName evidence="2">DUF5018 domain-containing protein</fullName>
    </recommendedName>
</protein>
<feature type="transmembrane region" description="Helical" evidence="1">
    <location>
        <begin position="20"/>
        <end position="44"/>
    </location>
</feature>
<dbReference type="InterPro" id="IPR032186">
    <property type="entry name" value="DUF5018"/>
</dbReference>
<keyword evidence="1" id="KW-1133">Transmembrane helix</keyword>
<feature type="transmembrane region" description="Helical" evidence="1">
    <location>
        <begin position="305"/>
        <end position="325"/>
    </location>
</feature>
<gene>
    <name evidence="3" type="ORF">A3G45_01955</name>
</gene>
<feature type="domain" description="DUF5018" evidence="2">
    <location>
        <begin position="198"/>
        <end position="302"/>
    </location>
</feature>
<reference evidence="3 4" key="1">
    <citation type="journal article" date="2016" name="Nat. Commun.">
        <title>Thousands of microbial genomes shed light on interconnected biogeochemical processes in an aquifer system.</title>
        <authorList>
            <person name="Anantharaman K."/>
            <person name="Brown C.T."/>
            <person name="Hug L.A."/>
            <person name="Sharon I."/>
            <person name="Castelle C.J."/>
            <person name="Probst A.J."/>
            <person name="Thomas B.C."/>
            <person name="Singh A."/>
            <person name="Wilkins M.J."/>
            <person name="Karaoz U."/>
            <person name="Brodie E.L."/>
            <person name="Williams K.H."/>
            <person name="Hubbard S.S."/>
            <person name="Banfield J.F."/>
        </authorList>
    </citation>
    <scope>NUCLEOTIDE SEQUENCE [LARGE SCALE GENOMIC DNA]</scope>
</reference>
<organism evidence="3 4">
    <name type="scientific">Candidatus Staskawiczbacteria bacterium RIFCSPLOWO2_12_FULL_37_15</name>
    <dbReference type="NCBI Taxonomy" id="1802218"/>
    <lineage>
        <taxon>Bacteria</taxon>
        <taxon>Candidatus Staskawicziibacteriota</taxon>
    </lineage>
</organism>
<accession>A0A1G2IRF0</accession>
<evidence type="ECO:0000313" key="4">
    <source>
        <dbReference type="Proteomes" id="UP000178632"/>
    </source>
</evidence>
<proteinExistence type="predicted"/>
<comment type="caution">
    <text evidence="3">The sequence shown here is derived from an EMBL/GenBank/DDBJ whole genome shotgun (WGS) entry which is preliminary data.</text>
</comment>
<keyword evidence="1" id="KW-0812">Transmembrane</keyword>
<evidence type="ECO:0000259" key="2">
    <source>
        <dbReference type="Pfam" id="PF16410"/>
    </source>
</evidence>